<dbReference type="Gene3D" id="3.30.420.40">
    <property type="match status" value="2"/>
</dbReference>
<dbReference type="InterPro" id="IPR036388">
    <property type="entry name" value="WH-like_DNA-bd_sf"/>
</dbReference>
<dbReference type="CDD" id="cd24076">
    <property type="entry name" value="ASKHA_ATPase_ROK_BsXylR-like"/>
    <property type="match status" value="1"/>
</dbReference>
<dbReference type="GO" id="GO:0006355">
    <property type="term" value="P:regulation of DNA-templated transcription"/>
    <property type="evidence" value="ECO:0007669"/>
    <property type="project" value="InterPro"/>
</dbReference>
<comment type="similarity">
    <text evidence="1">Belongs to the ROK (NagC/XylR) family.</text>
</comment>
<comment type="caution">
    <text evidence="3">The sequence shown here is derived from an EMBL/GenBank/DDBJ whole genome shotgun (WGS) entry which is preliminary data.</text>
</comment>
<dbReference type="SUPFAM" id="SSF53067">
    <property type="entry name" value="Actin-like ATPase domain"/>
    <property type="match status" value="2"/>
</dbReference>
<evidence type="ECO:0000313" key="3">
    <source>
        <dbReference type="EMBL" id="RYU15284.1"/>
    </source>
</evidence>
<proteinExistence type="inferred from homology"/>
<evidence type="ECO:0000259" key="2">
    <source>
        <dbReference type="Pfam" id="PF09339"/>
    </source>
</evidence>
<dbReference type="InterPro" id="IPR000600">
    <property type="entry name" value="ROK"/>
</dbReference>
<dbReference type="EMBL" id="SDPU01000007">
    <property type="protein sequence ID" value="RYU15284.1"/>
    <property type="molecule type" value="Genomic_DNA"/>
</dbReference>
<evidence type="ECO:0000256" key="1">
    <source>
        <dbReference type="ARBA" id="ARBA00006479"/>
    </source>
</evidence>
<sequence>MTLRRSNLALVLRSLRDAGPRSRARLAADLGLNKATVSSLVAELTDRGLVREGQVERGGIGRPGLTVELAGQSVCGIGAEVNVHHVATLALDLGGAVVSEHRRSLDTASLDAGVVLDHLADLVTRTADDVAAHGARPIALTVGIAGLVDAERAVLTTGPNLGWRDVPVARMLRDRLGSTDSGGYPIVIDNEANLAAIAEATPGDASRRDMLVIFGEVGVGGGIIADGHLLRGHQGYAGEFGHMIVDPTGHRCGCGRTGCWETVVGLRALLDAAADPDDPVRDPRLGLEDRLAEINRRASLGDTRTLAALERVGDWVGVGAGVLTNALNPGVIVLSGYFAEVGSWMRAAIERRLHDAVLAPHAGGTRVELSTQGFTAAVRGAATVALESVFHDPTRVERRVGSSIGGTP</sequence>
<dbReference type="Gene3D" id="1.10.10.10">
    <property type="entry name" value="Winged helix-like DNA-binding domain superfamily/Winged helix DNA-binding domain"/>
    <property type="match status" value="1"/>
</dbReference>
<gene>
    <name evidence="3" type="ORF">ETU37_01560</name>
</gene>
<dbReference type="Proteomes" id="UP000291189">
    <property type="component" value="Unassembled WGS sequence"/>
</dbReference>
<protein>
    <submittedName>
        <fullName evidence="3">ROK family transcriptional regulator</fullName>
    </submittedName>
</protein>
<dbReference type="AlphaFoldDB" id="A0A4Q5J9F5"/>
<organism evidence="3 4">
    <name type="scientific">Nocardioides iriomotensis</name>
    <dbReference type="NCBI Taxonomy" id="715784"/>
    <lineage>
        <taxon>Bacteria</taxon>
        <taxon>Bacillati</taxon>
        <taxon>Actinomycetota</taxon>
        <taxon>Actinomycetes</taxon>
        <taxon>Propionibacteriales</taxon>
        <taxon>Nocardioidaceae</taxon>
        <taxon>Nocardioides</taxon>
    </lineage>
</organism>
<dbReference type="SUPFAM" id="SSF46785">
    <property type="entry name" value="Winged helix' DNA-binding domain"/>
    <property type="match status" value="1"/>
</dbReference>
<keyword evidence="4" id="KW-1185">Reference proteome</keyword>
<dbReference type="PANTHER" id="PTHR18964">
    <property type="entry name" value="ROK (REPRESSOR, ORF, KINASE) FAMILY"/>
    <property type="match status" value="1"/>
</dbReference>
<dbReference type="Pfam" id="PF00480">
    <property type="entry name" value="ROK"/>
    <property type="match status" value="1"/>
</dbReference>
<dbReference type="PANTHER" id="PTHR18964:SF149">
    <property type="entry name" value="BIFUNCTIONAL UDP-N-ACETYLGLUCOSAMINE 2-EPIMERASE_N-ACETYLMANNOSAMINE KINASE"/>
    <property type="match status" value="1"/>
</dbReference>
<dbReference type="Pfam" id="PF09339">
    <property type="entry name" value="HTH_IclR"/>
    <property type="match status" value="1"/>
</dbReference>
<dbReference type="GO" id="GO:0003677">
    <property type="term" value="F:DNA binding"/>
    <property type="evidence" value="ECO:0007669"/>
    <property type="project" value="InterPro"/>
</dbReference>
<reference evidence="3 4" key="1">
    <citation type="submission" date="2019-01" db="EMBL/GenBank/DDBJ databases">
        <title>Nocardioides guangzhouensis sp. nov., an actinobacterium isolated from soil.</title>
        <authorList>
            <person name="Fu Y."/>
            <person name="Cai Y."/>
            <person name="Lin Z."/>
            <person name="Chen P."/>
        </authorList>
    </citation>
    <scope>NUCLEOTIDE SEQUENCE [LARGE SCALE GENOMIC DNA]</scope>
    <source>
        <strain evidence="3 4">NBRC 105384</strain>
    </source>
</reference>
<dbReference type="OrthoDB" id="5174513at2"/>
<dbReference type="InterPro" id="IPR043129">
    <property type="entry name" value="ATPase_NBD"/>
</dbReference>
<accession>A0A4Q5J9F5</accession>
<dbReference type="InterPro" id="IPR005471">
    <property type="entry name" value="Tscrpt_reg_IclR_N"/>
</dbReference>
<dbReference type="InterPro" id="IPR036390">
    <property type="entry name" value="WH_DNA-bd_sf"/>
</dbReference>
<name>A0A4Q5J9F5_9ACTN</name>
<evidence type="ECO:0000313" key="4">
    <source>
        <dbReference type="Proteomes" id="UP000291189"/>
    </source>
</evidence>
<feature type="domain" description="HTH iclR-type" evidence="2">
    <location>
        <begin position="10"/>
        <end position="51"/>
    </location>
</feature>